<dbReference type="PANTHER" id="PTHR47186">
    <property type="entry name" value="LEUCINE-RICH REPEAT-CONTAINING PROTEIN 57"/>
    <property type="match status" value="1"/>
</dbReference>
<dbReference type="PANTHER" id="PTHR47186:SF18">
    <property type="entry name" value="RX N-TERMINAL DOMAIN-CONTAINING PROTEIN"/>
    <property type="match status" value="1"/>
</dbReference>
<dbReference type="InterPro" id="IPR058546">
    <property type="entry name" value="RPS4B/Roq1-like_LRR"/>
</dbReference>
<evidence type="ECO:0000313" key="3">
    <source>
        <dbReference type="EMBL" id="KAL2342413.1"/>
    </source>
</evidence>
<dbReference type="AlphaFoldDB" id="A0ABD1N315"/>
<comment type="caution">
    <text evidence="3">The sequence shown here is derived from an EMBL/GenBank/DDBJ whole genome shotgun (WGS) entry which is preliminary data.</text>
</comment>
<proteinExistence type="predicted"/>
<protein>
    <recommendedName>
        <fullName evidence="2">Disease resistance protein RPS4B/Roq1-like leucine-rich repeats domain-containing protein</fullName>
    </recommendedName>
</protein>
<keyword evidence="4" id="KW-1185">Reference proteome</keyword>
<accession>A0ABD1N315</accession>
<sequence>MLNTFPEILEPTKSFAVINLTSTDIRELPSSFENLVGLQSLRLNMCRDLASLPSSIVNLNLLYNLDCSGCAKVTEIPSDIGRLSLLRDLSLQDTGIVNLPFQV</sequence>
<feature type="domain" description="Disease resistance protein RPS4B/Roq1-like leucine-rich repeats" evidence="2">
    <location>
        <begin position="2"/>
        <end position="75"/>
    </location>
</feature>
<organism evidence="3 4">
    <name type="scientific">Flemingia macrophylla</name>
    <dbReference type="NCBI Taxonomy" id="520843"/>
    <lineage>
        <taxon>Eukaryota</taxon>
        <taxon>Viridiplantae</taxon>
        <taxon>Streptophyta</taxon>
        <taxon>Embryophyta</taxon>
        <taxon>Tracheophyta</taxon>
        <taxon>Spermatophyta</taxon>
        <taxon>Magnoliopsida</taxon>
        <taxon>eudicotyledons</taxon>
        <taxon>Gunneridae</taxon>
        <taxon>Pentapetalae</taxon>
        <taxon>rosids</taxon>
        <taxon>fabids</taxon>
        <taxon>Fabales</taxon>
        <taxon>Fabaceae</taxon>
        <taxon>Papilionoideae</taxon>
        <taxon>50 kb inversion clade</taxon>
        <taxon>NPAAA clade</taxon>
        <taxon>indigoferoid/millettioid clade</taxon>
        <taxon>Phaseoleae</taxon>
        <taxon>Flemingia</taxon>
    </lineage>
</organism>
<gene>
    <name evidence="3" type="ORF">Fmac_003698</name>
</gene>
<dbReference type="Proteomes" id="UP001603857">
    <property type="component" value="Unassembled WGS sequence"/>
</dbReference>
<name>A0ABD1N315_9FABA</name>
<evidence type="ECO:0000256" key="1">
    <source>
        <dbReference type="ARBA" id="ARBA00022821"/>
    </source>
</evidence>
<evidence type="ECO:0000313" key="4">
    <source>
        <dbReference type="Proteomes" id="UP001603857"/>
    </source>
</evidence>
<dbReference type="Gene3D" id="3.80.10.10">
    <property type="entry name" value="Ribonuclease Inhibitor"/>
    <property type="match status" value="1"/>
</dbReference>
<dbReference type="SUPFAM" id="SSF52058">
    <property type="entry name" value="L domain-like"/>
    <property type="match status" value="1"/>
</dbReference>
<dbReference type="Pfam" id="PF23286">
    <property type="entry name" value="LRR_13"/>
    <property type="match status" value="1"/>
</dbReference>
<dbReference type="EMBL" id="JBGMDY010000002">
    <property type="protein sequence ID" value="KAL2342413.1"/>
    <property type="molecule type" value="Genomic_DNA"/>
</dbReference>
<evidence type="ECO:0000259" key="2">
    <source>
        <dbReference type="Pfam" id="PF23286"/>
    </source>
</evidence>
<dbReference type="InterPro" id="IPR032675">
    <property type="entry name" value="LRR_dom_sf"/>
</dbReference>
<keyword evidence="1" id="KW-0611">Plant defense</keyword>
<reference evidence="3 4" key="1">
    <citation type="submission" date="2024-08" db="EMBL/GenBank/DDBJ databases">
        <title>Insights into the chromosomal genome structure of Flemingia macrophylla.</title>
        <authorList>
            <person name="Ding Y."/>
            <person name="Zhao Y."/>
            <person name="Bi W."/>
            <person name="Wu M."/>
            <person name="Zhao G."/>
            <person name="Gong Y."/>
            <person name="Li W."/>
            <person name="Zhang P."/>
        </authorList>
    </citation>
    <scope>NUCLEOTIDE SEQUENCE [LARGE SCALE GENOMIC DNA]</scope>
    <source>
        <strain evidence="3">DYQJB</strain>
        <tissue evidence="3">Leaf</tissue>
    </source>
</reference>